<protein>
    <submittedName>
        <fullName evidence="1">Uncharacterized protein</fullName>
    </submittedName>
</protein>
<dbReference type="OrthoDB" id="8450482at2"/>
<sequence length="113" mass="12723">MSDPSDYLSPAEKYEREALVAAFREVFSLPSGKRVLFWMLEQCAIYREAFAGEAVNATHYTLGLQGAGRKLIAMLDEVDQRFYPSLLLEIATIKAIDREVATNMRSEDDDVDA</sequence>
<dbReference type="AlphaFoldDB" id="A0A3S0R5G0"/>
<evidence type="ECO:0000313" key="1">
    <source>
        <dbReference type="EMBL" id="RUM19313.1"/>
    </source>
</evidence>
<dbReference type="Proteomes" id="UP000278823">
    <property type="component" value="Unassembled WGS sequence"/>
</dbReference>
<proteinExistence type="predicted"/>
<accession>A0A3S0R5G0</accession>
<dbReference type="RefSeq" id="WP_126924971.1">
    <property type="nucleotide sequence ID" value="NZ_ML133703.1"/>
</dbReference>
<gene>
    <name evidence="1" type="ORF">EFQ99_31615</name>
</gene>
<comment type="caution">
    <text evidence="1">The sequence shown here is derived from an EMBL/GenBank/DDBJ whole genome shotgun (WGS) entry which is preliminary data.</text>
</comment>
<reference evidence="2" key="1">
    <citation type="submission" date="2018-11" db="EMBL/GenBank/DDBJ databases">
        <title>Rhizobium chutanense sp. nov., isolated from root nodules of Phaseolus vulgaris in China.</title>
        <authorList>
            <person name="Huo Y."/>
        </authorList>
    </citation>
    <scope>NUCLEOTIDE SEQUENCE [LARGE SCALE GENOMIC DNA]</scope>
    <source>
        <strain evidence="2">CCBAU 65647</strain>
    </source>
</reference>
<keyword evidence="2" id="KW-1185">Reference proteome</keyword>
<evidence type="ECO:0000313" key="2">
    <source>
        <dbReference type="Proteomes" id="UP000278823"/>
    </source>
</evidence>
<name>A0A3S0R5G0_9HYPH</name>
<organism evidence="1 2">
    <name type="scientific">Rhizobium vallis</name>
    <dbReference type="NCBI Taxonomy" id="634290"/>
    <lineage>
        <taxon>Bacteria</taxon>
        <taxon>Pseudomonadati</taxon>
        <taxon>Pseudomonadota</taxon>
        <taxon>Alphaproteobacteria</taxon>
        <taxon>Hyphomicrobiales</taxon>
        <taxon>Rhizobiaceae</taxon>
        <taxon>Rhizobium/Agrobacterium group</taxon>
        <taxon>Rhizobium</taxon>
    </lineage>
</organism>
<dbReference type="EMBL" id="RJTH01000020">
    <property type="protein sequence ID" value="RUM19313.1"/>
    <property type="molecule type" value="Genomic_DNA"/>
</dbReference>